<evidence type="ECO:0000313" key="1">
    <source>
        <dbReference type="EMBL" id="PAN50816.2"/>
    </source>
</evidence>
<protein>
    <submittedName>
        <fullName evidence="1">Uncharacterized protein</fullName>
    </submittedName>
</protein>
<dbReference type="AlphaFoldDB" id="A0A2S3ISX1"/>
<accession>A0A2S3ISX1</accession>
<sequence length="63" mass="6662">MDPMNKGFTCRTSHAPSAQMQQCDNVTGGIFDGMILSIRGSAIYSLTMLVYGGPAHPGALESK</sequence>
<reference evidence="1" key="1">
    <citation type="submission" date="2018-04" db="EMBL/GenBank/DDBJ databases">
        <title>WGS assembly of Panicum hallii.</title>
        <authorList>
            <person name="Lovell J."/>
            <person name="Jenkins J."/>
            <person name="Lowry D."/>
            <person name="Mamidi S."/>
            <person name="Sreedasyam A."/>
            <person name="Weng X."/>
            <person name="Barry K."/>
            <person name="Bonette J."/>
            <person name="Campitelli B."/>
            <person name="Daum C."/>
            <person name="Gordon S."/>
            <person name="Gould B."/>
            <person name="Lipzen A."/>
            <person name="Macqueen A."/>
            <person name="Palacio-Mejia J."/>
            <person name="Plott C."/>
            <person name="Shakirov E."/>
            <person name="Shu S."/>
            <person name="Yoshinaga Y."/>
            <person name="Zane M."/>
            <person name="Rokhsar D."/>
            <person name="Grimwood J."/>
            <person name="Schmutz J."/>
            <person name="Juenger T."/>
        </authorList>
    </citation>
    <scope>NUCLEOTIDE SEQUENCE [LARGE SCALE GENOMIC DNA]</scope>
    <source>
        <strain evidence="1">FIL2</strain>
    </source>
</reference>
<proteinExistence type="predicted"/>
<gene>
    <name evidence="1" type="ORF">PAHAL_9G507500</name>
</gene>
<dbReference type="Gramene" id="PAN50816">
    <property type="protein sequence ID" value="PAN50816"/>
    <property type="gene ID" value="PAHAL_9G507500"/>
</dbReference>
<name>A0A2S3ISX1_9POAL</name>
<dbReference type="EMBL" id="CM008054">
    <property type="protein sequence ID" value="PAN50816.2"/>
    <property type="molecule type" value="Genomic_DNA"/>
</dbReference>
<organism evidence="1">
    <name type="scientific">Panicum hallii</name>
    <dbReference type="NCBI Taxonomy" id="206008"/>
    <lineage>
        <taxon>Eukaryota</taxon>
        <taxon>Viridiplantae</taxon>
        <taxon>Streptophyta</taxon>
        <taxon>Embryophyta</taxon>
        <taxon>Tracheophyta</taxon>
        <taxon>Spermatophyta</taxon>
        <taxon>Magnoliopsida</taxon>
        <taxon>Liliopsida</taxon>
        <taxon>Poales</taxon>
        <taxon>Poaceae</taxon>
        <taxon>PACMAD clade</taxon>
        <taxon>Panicoideae</taxon>
        <taxon>Panicodae</taxon>
        <taxon>Paniceae</taxon>
        <taxon>Panicinae</taxon>
        <taxon>Panicum</taxon>
        <taxon>Panicum sect. Panicum</taxon>
    </lineage>
</organism>
<dbReference type="Proteomes" id="UP000243499">
    <property type="component" value="Chromosome 9"/>
</dbReference>